<organism evidence="1 2">
    <name type="scientific">Rangifer tarandus platyrhynchus</name>
    <name type="common">Svalbard reindeer</name>
    <dbReference type="NCBI Taxonomy" id="3082113"/>
    <lineage>
        <taxon>Eukaryota</taxon>
        <taxon>Metazoa</taxon>
        <taxon>Chordata</taxon>
        <taxon>Craniata</taxon>
        <taxon>Vertebrata</taxon>
        <taxon>Euteleostomi</taxon>
        <taxon>Mammalia</taxon>
        <taxon>Eutheria</taxon>
        <taxon>Laurasiatheria</taxon>
        <taxon>Artiodactyla</taxon>
        <taxon>Ruminantia</taxon>
        <taxon>Pecora</taxon>
        <taxon>Cervidae</taxon>
        <taxon>Odocoileinae</taxon>
        <taxon>Rangifer</taxon>
    </lineage>
</organism>
<sequence length="113" mass="11981">MLDGADRNGRIREPFGHILFGFPGLFASGDHVTTDLSAPGTRTPDSFAAVPAPTRPSSSPPPARLPACGHVTWALPERPLPGTVRTFSAGDGSTESVRSVLRRQCYDLTQPSP</sequence>
<protein>
    <submittedName>
        <fullName evidence="1">Uncharacterized protein</fullName>
    </submittedName>
</protein>
<dbReference type="Proteomes" id="UP001162501">
    <property type="component" value="Chromosome 13"/>
</dbReference>
<proteinExistence type="predicted"/>
<accession>A0AC59YDL0</accession>
<gene>
    <name evidence="1" type="ORF">MRATA1EN22A_LOCUS4823</name>
</gene>
<reference evidence="1" key="2">
    <citation type="submission" date="2025-03" db="EMBL/GenBank/DDBJ databases">
        <authorList>
            <consortium name="ELIXIR-Norway"/>
            <consortium name="Elixir Norway"/>
        </authorList>
    </citation>
    <scope>NUCLEOTIDE SEQUENCE</scope>
</reference>
<reference evidence="1" key="1">
    <citation type="submission" date="2023-05" db="EMBL/GenBank/DDBJ databases">
        <authorList>
            <consortium name="ELIXIR-Norway"/>
        </authorList>
    </citation>
    <scope>NUCLEOTIDE SEQUENCE</scope>
</reference>
<name>A0AC59YDL0_RANTA</name>
<evidence type="ECO:0000313" key="2">
    <source>
        <dbReference type="Proteomes" id="UP001162501"/>
    </source>
</evidence>
<dbReference type="EMBL" id="OX596097">
    <property type="protein sequence ID" value="CAM9601274.1"/>
    <property type="molecule type" value="Genomic_DNA"/>
</dbReference>
<evidence type="ECO:0000313" key="1">
    <source>
        <dbReference type="EMBL" id="CAM9601274.1"/>
    </source>
</evidence>